<accession>A0A9X7BSU4</accession>
<sequence>MTVLGPLINQHYREQHKNGTRPMRKLHPSTIGMCQRKIVFDMLMLPKSMPDDQLMRIFENGHSLHERYENLFQDMGILVQNEMKIEADDISGHTDAWIRIHSFENPQGQDYLVELKSAFSKSFEWMAKNNLPKKEHKDQLTFYLHLVRKQGLLIDKGIIFVENKDTQEIWEYQLSYDERLGAQLEEKAKWCISLAKERNAPPIPPKHTPSYYKCSQCDFNFYCHADSKKRDGKQRYPIPFNFGSKAYYDSFRVIHAIQNNQAIPNVIEGDTNGELATETERNNYLPPTEEPQELIDKYIKNISV</sequence>
<gene>
    <name evidence="2" type="ORF">COK99_01300</name>
</gene>
<evidence type="ECO:0000313" key="2">
    <source>
        <dbReference type="EMBL" id="PFV35685.1"/>
    </source>
</evidence>
<evidence type="ECO:0000259" key="1">
    <source>
        <dbReference type="Pfam" id="PF01930"/>
    </source>
</evidence>
<dbReference type="Proteomes" id="UP000223366">
    <property type="component" value="Unassembled WGS sequence"/>
</dbReference>
<evidence type="ECO:0000313" key="3">
    <source>
        <dbReference type="Proteomes" id="UP000223366"/>
    </source>
</evidence>
<dbReference type="Pfam" id="PF01930">
    <property type="entry name" value="Cas_Cas4"/>
    <property type="match status" value="1"/>
</dbReference>
<name>A0A9X7BSU4_BACTU</name>
<feature type="domain" description="DUF83" evidence="1">
    <location>
        <begin position="88"/>
        <end position="224"/>
    </location>
</feature>
<dbReference type="RefSeq" id="WP_098685556.1">
    <property type="nucleotide sequence ID" value="NZ_NVDU01000003.1"/>
</dbReference>
<organism evidence="2 3">
    <name type="scientific">Bacillus thuringiensis</name>
    <dbReference type="NCBI Taxonomy" id="1428"/>
    <lineage>
        <taxon>Bacteria</taxon>
        <taxon>Bacillati</taxon>
        <taxon>Bacillota</taxon>
        <taxon>Bacilli</taxon>
        <taxon>Bacillales</taxon>
        <taxon>Bacillaceae</taxon>
        <taxon>Bacillus</taxon>
        <taxon>Bacillus cereus group</taxon>
    </lineage>
</organism>
<reference evidence="2 3" key="1">
    <citation type="submission" date="2017-09" db="EMBL/GenBank/DDBJ databases">
        <title>Large-scale bioinformatics analysis of Bacillus genomes uncovers conserved roles of natural products in bacterial physiology.</title>
        <authorList>
            <consortium name="Agbiome Team Llc"/>
            <person name="Bleich R.M."/>
            <person name="Grubbs K.J."/>
            <person name="Santa Maria K.C."/>
            <person name="Allen S.E."/>
            <person name="Farag S."/>
            <person name="Shank E.A."/>
            <person name="Bowers A."/>
        </authorList>
    </citation>
    <scope>NUCLEOTIDE SEQUENCE [LARGE SCALE GENOMIC DNA]</scope>
    <source>
        <strain evidence="2 3">AFS060060</strain>
    </source>
</reference>
<comment type="caution">
    <text evidence="2">The sequence shown here is derived from an EMBL/GenBank/DDBJ whole genome shotgun (WGS) entry which is preliminary data.</text>
</comment>
<protein>
    <recommendedName>
        <fullName evidence="1">DUF83 domain-containing protein</fullName>
    </recommendedName>
</protein>
<dbReference type="InterPro" id="IPR022765">
    <property type="entry name" value="Dna2/Cas4_DUF83"/>
</dbReference>
<dbReference type="AlphaFoldDB" id="A0A9X7BSU4"/>
<dbReference type="InterPro" id="IPR011604">
    <property type="entry name" value="PDDEXK-like_dom_sf"/>
</dbReference>
<proteinExistence type="predicted"/>
<dbReference type="Gene3D" id="3.90.320.10">
    <property type="match status" value="1"/>
</dbReference>
<dbReference type="EMBL" id="NVDU01000003">
    <property type="protein sequence ID" value="PFV35685.1"/>
    <property type="molecule type" value="Genomic_DNA"/>
</dbReference>